<name>A0ACA9KWK3_9GLOM</name>
<reference evidence="1" key="1">
    <citation type="submission" date="2021-06" db="EMBL/GenBank/DDBJ databases">
        <authorList>
            <person name="Kallberg Y."/>
            <person name="Tangrot J."/>
            <person name="Rosling A."/>
        </authorList>
    </citation>
    <scope>NUCLEOTIDE SEQUENCE</scope>
    <source>
        <strain evidence="1">CL356</strain>
    </source>
</reference>
<dbReference type="EMBL" id="CAJVPT010003593">
    <property type="protein sequence ID" value="CAG8497705.1"/>
    <property type="molecule type" value="Genomic_DNA"/>
</dbReference>
<evidence type="ECO:0000313" key="2">
    <source>
        <dbReference type="Proteomes" id="UP000789525"/>
    </source>
</evidence>
<protein>
    <submittedName>
        <fullName evidence="1">15549_t:CDS:1</fullName>
    </submittedName>
</protein>
<keyword evidence="2" id="KW-1185">Reference proteome</keyword>
<organism evidence="1 2">
    <name type="scientific">Acaulospora colombiana</name>
    <dbReference type="NCBI Taxonomy" id="27376"/>
    <lineage>
        <taxon>Eukaryota</taxon>
        <taxon>Fungi</taxon>
        <taxon>Fungi incertae sedis</taxon>
        <taxon>Mucoromycota</taxon>
        <taxon>Glomeromycotina</taxon>
        <taxon>Glomeromycetes</taxon>
        <taxon>Diversisporales</taxon>
        <taxon>Acaulosporaceae</taxon>
        <taxon>Acaulospora</taxon>
    </lineage>
</organism>
<comment type="caution">
    <text evidence="1">The sequence shown here is derived from an EMBL/GenBank/DDBJ whole genome shotgun (WGS) entry which is preliminary data.</text>
</comment>
<sequence length="767" mass="87857">MSRPKEPATAGRKCRVRVNFVEVKKFKYPTVYFYTVEIYNKRRQPAPKKYHDLVIAEILKTRKLGDTFPAYYGNRLYSQIDILRGNSQRKVEVKMEGDPFFVAIKYTGEIDLRNIDLGSNQPWDDKIQNTLTVLNAYINTKLRLQPKNISLSSKSNAIFQVEKDLKKREFLIYGIELLHGFFQSVRPGWDKLFLNVDTCHTTFYPHGDLFSLLPKFLKESNRVPERMSNDLDKGLSLRDIKNLSYRLKGIKFATMYNKRKYTIDSISMESANDYKFKNEEGQLISVSDYFSQCGLTLSHPKLPCVVVVKKGKDGQKKSSYFPLEVCNLVPGQKFPAENLTLAQNGDMIRKTAIDPKTRFEKIDRALREIYDHGSNEYLKSIDLEPDQKLTEMIARIIEGPNMVAGGLNGKEVKVIPKLGVWEVEKFKKGASLHNWSVVVFEDPRKLKSQDVRTAMGKFIDTLVEKGIEVTNKEPKISYAQIPVRFEEDCEFGYNDVKNAFEAGFANAKVKKDRKPQLVVCILNKKSESPQGLYATIKVLSLLEFGVLTQCLLASNLDPSVYQKLVPKLNTKLGGTNSSLVSGEINFKSKKTAMIMGADVYHPGREEKMQGFPSVASVCASMDPDAARYIARYRMNKYLNNETIETLSEMVGELLEEFEKRNGYLPDHIIFYRDGVSEVQIIKIMEEEIEVLKEFLKQLYGNQKLEEPKLTLLICQKRHHMRSIPVNKEDAHPKTGNCLTGTIIDSYIVMENEFSFCKCAVYDKFLRC</sequence>
<dbReference type="Proteomes" id="UP000789525">
    <property type="component" value="Unassembled WGS sequence"/>
</dbReference>
<gene>
    <name evidence="1" type="ORF">ACOLOM_LOCUS2658</name>
</gene>
<accession>A0ACA9KWK3</accession>
<proteinExistence type="predicted"/>
<evidence type="ECO:0000313" key="1">
    <source>
        <dbReference type="EMBL" id="CAG8497705.1"/>
    </source>
</evidence>